<keyword evidence="3" id="KW-1185">Reference proteome</keyword>
<feature type="compositionally biased region" description="Low complexity" evidence="1">
    <location>
        <begin position="216"/>
        <end position="226"/>
    </location>
</feature>
<gene>
    <name evidence="2" type="ORF">Lema_P124810.1</name>
</gene>
<dbReference type="InParanoid" id="M1ZIL1"/>
<dbReference type="Proteomes" id="UP000002668">
    <property type="component" value="Genome"/>
</dbReference>
<evidence type="ECO:0000256" key="1">
    <source>
        <dbReference type="SAM" id="MobiDB-lite"/>
    </source>
</evidence>
<dbReference type="EMBL" id="FP929064">
    <property type="protein sequence ID" value="CCT61077.1"/>
    <property type="molecule type" value="Genomic_DNA"/>
</dbReference>
<evidence type="ECO:0000313" key="3">
    <source>
        <dbReference type="Proteomes" id="UP000002668"/>
    </source>
</evidence>
<evidence type="ECO:0000313" key="2">
    <source>
        <dbReference type="EMBL" id="CCT61077.1"/>
    </source>
</evidence>
<dbReference type="VEuPathDB" id="FungiDB:Lema_P124810.1"/>
<feature type="region of interest" description="Disordered" evidence="1">
    <location>
        <begin position="88"/>
        <end position="109"/>
    </location>
</feature>
<accession>M1ZIL1</accession>
<sequence length="294" mass="32112">MATTTKASPGEGAEATSEALEVIRKPFDTSDSPVWVRLLSQGRRRWCVVDVGGEGDVEGLARKVAIPTLVLRALPNPAGSPIITPPTTPEHHVCTSSEHAGSTRGPGITPCISHQPRRTWCRCPRLFLQMALGRWYYHSFRTSPSILTAPVKARQHREQLQYPPCSSSDVVGSMPRNTPELHTSLSEDQQPMYIHPRTHASAGLLRNGTGHKKLLPTLRNNNRLPNENAEQQGLGKNDQDAESMAPVEGAAQYNLSPLHYKGSGFVVVVQTKCGAHRILYPCCLSGCKTSGETR</sequence>
<organism evidence="2 3">
    <name type="scientific">Leptosphaeria maculans (strain JN3 / isolate v23.1.3 / race Av1-4-5-6-7-8)</name>
    <name type="common">Blackleg fungus</name>
    <name type="synonym">Phoma lingam</name>
    <dbReference type="NCBI Taxonomy" id="985895"/>
    <lineage>
        <taxon>Eukaryota</taxon>
        <taxon>Fungi</taxon>
        <taxon>Dikarya</taxon>
        <taxon>Ascomycota</taxon>
        <taxon>Pezizomycotina</taxon>
        <taxon>Dothideomycetes</taxon>
        <taxon>Pleosporomycetidae</taxon>
        <taxon>Pleosporales</taxon>
        <taxon>Pleosporineae</taxon>
        <taxon>Leptosphaeriaceae</taxon>
        <taxon>Plenodomus</taxon>
        <taxon>Plenodomus lingam/Leptosphaeria maculans species complex</taxon>
    </lineage>
</organism>
<feature type="compositionally biased region" description="Polar residues" evidence="1">
    <location>
        <begin position="180"/>
        <end position="189"/>
    </location>
</feature>
<proteinExistence type="predicted"/>
<name>M1ZIL1_LEPMJ</name>
<reference evidence="2 3" key="1">
    <citation type="journal article" date="2011" name="Nat. Commun.">
        <title>Effector diversification within compartments of the Leptosphaeria maculans genome affected by Repeat-Induced Point mutations.</title>
        <authorList>
            <person name="Rouxel T."/>
            <person name="Grandaubert J."/>
            <person name="Hane J.K."/>
            <person name="Hoede C."/>
            <person name="van de Wouw A.P."/>
            <person name="Couloux A."/>
            <person name="Dominguez V."/>
            <person name="Anthouard V."/>
            <person name="Bally P."/>
            <person name="Bourras S."/>
            <person name="Cozijnsen A.J."/>
            <person name="Ciuffetti L.M."/>
            <person name="Degrave A."/>
            <person name="Dilmaghani A."/>
            <person name="Duret L."/>
            <person name="Fudal I."/>
            <person name="Goodwin S.B."/>
            <person name="Gout L."/>
            <person name="Glaser N."/>
            <person name="Linglin J."/>
            <person name="Kema G.H.J."/>
            <person name="Lapalu N."/>
            <person name="Lawrence C.B."/>
            <person name="May K."/>
            <person name="Meyer M."/>
            <person name="Ollivier B."/>
            <person name="Poulain J."/>
            <person name="Schoch C.L."/>
            <person name="Simon A."/>
            <person name="Spatafora J.W."/>
            <person name="Stachowiak A."/>
            <person name="Turgeon B.G."/>
            <person name="Tyler B.M."/>
            <person name="Vincent D."/>
            <person name="Weissenbach J."/>
            <person name="Amselem J."/>
            <person name="Quesneville H."/>
            <person name="Oliver R.P."/>
            <person name="Wincker P."/>
            <person name="Balesdent M.-H."/>
            <person name="Howlett B.J."/>
        </authorList>
    </citation>
    <scope>NUCLEOTIDE SEQUENCE [LARGE SCALE GENOMIC DNA]</scope>
    <source>
        <strain evidence="3">JN3 / isolate v23.1.3 / race Av1-4-5-6-7-8</strain>
    </source>
</reference>
<dbReference type="AlphaFoldDB" id="M1ZIL1"/>
<feature type="region of interest" description="Disordered" evidence="1">
    <location>
        <begin position="160"/>
        <end position="189"/>
    </location>
</feature>
<protein>
    <submittedName>
        <fullName evidence="2">Uncharacterized protein</fullName>
    </submittedName>
</protein>
<feature type="region of interest" description="Disordered" evidence="1">
    <location>
        <begin position="216"/>
        <end position="245"/>
    </location>
</feature>